<dbReference type="RefSeq" id="WP_284298223.1">
    <property type="nucleotide sequence ID" value="NZ_BSVA01000001.1"/>
</dbReference>
<dbReference type="PANTHER" id="PTHR43249:SF1">
    <property type="entry name" value="D-GLUCOSIDE 3-DEHYDROGENASE"/>
    <property type="match status" value="1"/>
</dbReference>
<organism evidence="4 5">
    <name type="scientific">Homoserinibacter gongjuensis</name>
    <dbReference type="NCBI Taxonomy" id="1162968"/>
    <lineage>
        <taxon>Bacteria</taxon>
        <taxon>Bacillati</taxon>
        <taxon>Actinomycetota</taxon>
        <taxon>Actinomycetes</taxon>
        <taxon>Micrococcales</taxon>
        <taxon>Microbacteriaceae</taxon>
        <taxon>Homoserinibacter</taxon>
    </lineage>
</organism>
<keyword evidence="1" id="KW-0520">NAD</keyword>
<evidence type="ECO:0000259" key="3">
    <source>
        <dbReference type="Pfam" id="PF22725"/>
    </source>
</evidence>
<dbReference type="SUPFAM" id="SSF55347">
    <property type="entry name" value="Glyceraldehyde-3-phosphate dehydrogenase-like, C-terminal domain"/>
    <property type="match status" value="1"/>
</dbReference>
<dbReference type="EMBL" id="BSVA01000001">
    <property type="protein sequence ID" value="GMA90459.1"/>
    <property type="molecule type" value="Genomic_DNA"/>
</dbReference>
<protein>
    <submittedName>
        <fullName evidence="4">Oxidoreductase</fullName>
    </submittedName>
</protein>
<dbReference type="Pfam" id="PF22725">
    <property type="entry name" value="GFO_IDH_MocA_C3"/>
    <property type="match status" value="1"/>
</dbReference>
<reference evidence="5" key="1">
    <citation type="journal article" date="2019" name="Int. J. Syst. Evol. Microbiol.">
        <title>The Global Catalogue of Microorganisms (GCM) 10K type strain sequencing project: providing services to taxonomists for standard genome sequencing and annotation.</title>
        <authorList>
            <consortium name="The Broad Institute Genomics Platform"/>
            <consortium name="The Broad Institute Genome Sequencing Center for Infectious Disease"/>
            <person name="Wu L."/>
            <person name="Ma J."/>
        </authorList>
    </citation>
    <scope>NUCLEOTIDE SEQUENCE [LARGE SCALE GENOMIC DNA]</scope>
    <source>
        <strain evidence="5">NBRC 108755</strain>
    </source>
</reference>
<dbReference type="InterPro" id="IPR052515">
    <property type="entry name" value="Gfo/Idh/MocA_Oxidoreductase"/>
</dbReference>
<sequence>MSSRARIAVIGAGGIGAAAHLPAIQALAADVELVAIVDPDEARRTAAGETFGCEALYADATTMFAEIAPDIAVVATPPHLHEPLAIEAMRAGAWVYCEKPLTGSLASADRIAAVEAETGRWCVTVSQFRYSGGSRQVEADLRNGRWGRPLVGIAHTNWYRGPEYWDAPWRGKFATEFGGSTTTQAYHAVDLILWLMGGDWASVSGIAETVSRPIDVEDASVASVRFASGAIGSIVSTVVSHDPETKLQVIAEKANVTLDTLYLPLLDEWSVTTIGEGDAAMRVDGWAADEPEMHVNAHRAQLEDLIACWRAGEKPKLTTLESRATLEFLTALYKSSAEGREIARGEIVDGDPFYEALDASGPARVEARRG</sequence>
<dbReference type="InterPro" id="IPR055170">
    <property type="entry name" value="GFO_IDH_MocA-like_dom"/>
</dbReference>
<dbReference type="Gene3D" id="3.30.360.10">
    <property type="entry name" value="Dihydrodipicolinate Reductase, domain 2"/>
    <property type="match status" value="1"/>
</dbReference>
<accession>A0ABQ6JT16</accession>
<evidence type="ECO:0000313" key="4">
    <source>
        <dbReference type="EMBL" id="GMA90459.1"/>
    </source>
</evidence>
<feature type="domain" description="Gfo/Idh/MocA-like oxidoreductase N-terminal" evidence="2">
    <location>
        <begin position="6"/>
        <end position="122"/>
    </location>
</feature>
<name>A0ABQ6JT16_9MICO</name>
<feature type="domain" description="GFO/IDH/MocA-like oxidoreductase" evidence="3">
    <location>
        <begin position="136"/>
        <end position="255"/>
    </location>
</feature>
<dbReference type="InterPro" id="IPR000683">
    <property type="entry name" value="Gfo/Idh/MocA-like_OxRdtase_N"/>
</dbReference>
<keyword evidence="5" id="KW-1185">Reference proteome</keyword>
<comment type="caution">
    <text evidence="4">The sequence shown here is derived from an EMBL/GenBank/DDBJ whole genome shotgun (WGS) entry which is preliminary data.</text>
</comment>
<dbReference type="SUPFAM" id="SSF51735">
    <property type="entry name" value="NAD(P)-binding Rossmann-fold domains"/>
    <property type="match status" value="1"/>
</dbReference>
<evidence type="ECO:0000256" key="1">
    <source>
        <dbReference type="ARBA" id="ARBA00023027"/>
    </source>
</evidence>
<dbReference type="Proteomes" id="UP001157069">
    <property type="component" value="Unassembled WGS sequence"/>
</dbReference>
<dbReference type="PANTHER" id="PTHR43249">
    <property type="entry name" value="UDP-N-ACETYL-2-AMINO-2-DEOXY-D-GLUCURONATE OXIDASE"/>
    <property type="match status" value="1"/>
</dbReference>
<gene>
    <name evidence="4" type="ORF">GCM10025869_09880</name>
</gene>
<dbReference type="Pfam" id="PF01408">
    <property type="entry name" value="GFO_IDH_MocA"/>
    <property type="match status" value="1"/>
</dbReference>
<evidence type="ECO:0000259" key="2">
    <source>
        <dbReference type="Pfam" id="PF01408"/>
    </source>
</evidence>
<proteinExistence type="predicted"/>
<evidence type="ECO:0000313" key="5">
    <source>
        <dbReference type="Proteomes" id="UP001157069"/>
    </source>
</evidence>
<dbReference type="InterPro" id="IPR036291">
    <property type="entry name" value="NAD(P)-bd_dom_sf"/>
</dbReference>
<dbReference type="Gene3D" id="3.40.50.720">
    <property type="entry name" value="NAD(P)-binding Rossmann-like Domain"/>
    <property type="match status" value="1"/>
</dbReference>